<dbReference type="Proteomes" id="UP000314616">
    <property type="component" value="Chromosome"/>
</dbReference>
<feature type="region of interest" description="Disordered" evidence="2">
    <location>
        <begin position="1"/>
        <end position="24"/>
    </location>
</feature>
<evidence type="ECO:0000256" key="2">
    <source>
        <dbReference type="SAM" id="MobiDB-lite"/>
    </source>
</evidence>
<dbReference type="InterPro" id="IPR002696">
    <property type="entry name" value="Membr_insert_effic_factor_YidD"/>
</dbReference>
<feature type="compositionally biased region" description="Basic and acidic residues" evidence="2">
    <location>
        <begin position="1"/>
        <end position="22"/>
    </location>
</feature>
<reference evidence="3 4" key="1">
    <citation type="submission" date="2019-05" db="EMBL/GenBank/DDBJ databases">
        <title>Georgenia *** sp. nov., and Georgenia *** sp. nov., isolated from the intestinal contents of plateau pika (Ochotona curzoniae) in the Qinghai-Tibet plateau of China.</title>
        <authorList>
            <person name="Tian Z."/>
        </authorList>
    </citation>
    <scope>NUCLEOTIDE SEQUENCE [LARGE SCALE GENOMIC DNA]</scope>
    <source>
        <strain evidence="3 4">Z443</strain>
    </source>
</reference>
<dbReference type="HAMAP" id="MF_00386">
    <property type="entry name" value="UPF0161_YidD"/>
    <property type="match status" value="1"/>
</dbReference>
<accession>A0A5B8CAX5</accession>
<dbReference type="SMART" id="SM01234">
    <property type="entry name" value="Haemolytic"/>
    <property type="match status" value="1"/>
</dbReference>
<sequence length="137" mass="14786">MSEDSARADRQGEVDTTPDRPTRNPVTWAVVGLVRAYQLVVSPWLPPSCKYYPSCSAYAVTALRRHGVVKGSLLAGWRLLRCNPWSLGGVDHVPPRGQWHGSGQRAGPSADGVVGDGKPRTLIADTWGARTGAPKDR</sequence>
<dbReference type="GO" id="GO:0005886">
    <property type="term" value="C:plasma membrane"/>
    <property type="evidence" value="ECO:0007669"/>
    <property type="project" value="UniProtKB-SubCell"/>
</dbReference>
<evidence type="ECO:0000256" key="1">
    <source>
        <dbReference type="HAMAP-Rule" id="MF_00386"/>
    </source>
</evidence>
<comment type="similarity">
    <text evidence="1">Belongs to the UPF0161 family.</text>
</comment>
<dbReference type="PANTHER" id="PTHR33383">
    <property type="entry name" value="MEMBRANE PROTEIN INSERTION EFFICIENCY FACTOR-RELATED"/>
    <property type="match status" value="1"/>
</dbReference>
<organism evidence="3 4">
    <name type="scientific">Georgenia yuyongxinii</name>
    <dbReference type="NCBI Taxonomy" id="2589797"/>
    <lineage>
        <taxon>Bacteria</taxon>
        <taxon>Bacillati</taxon>
        <taxon>Actinomycetota</taxon>
        <taxon>Actinomycetes</taxon>
        <taxon>Micrococcales</taxon>
        <taxon>Bogoriellaceae</taxon>
        <taxon>Georgenia</taxon>
    </lineage>
</organism>
<comment type="subcellular location">
    <subcellularLocation>
        <location evidence="1">Cell membrane</location>
        <topology evidence="1">Peripheral membrane protein</topology>
        <orientation evidence="1">Cytoplasmic side</orientation>
    </subcellularLocation>
</comment>
<dbReference type="Pfam" id="PF01809">
    <property type="entry name" value="YidD"/>
    <property type="match status" value="1"/>
</dbReference>
<dbReference type="PANTHER" id="PTHR33383:SF1">
    <property type="entry name" value="MEMBRANE PROTEIN INSERTION EFFICIENCY FACTOR-RELATED"/>
    <property type="match status" value="1"/>
</dbReference>
<protein>
    <recommendedName>
        <fullName evidence="1">Putative membrane protein insertion efficiency factor</fullName>
    </recommendedName>
</protein>
<dbReference type="KEGG" id="gyu:FE374_18985"/>
<dbReference type="OrthoDB" id="9801753at2"/>
<dbReference type="EMBL" id="CP040915">
    <property type="protein sequence ID" value="QDC26412.1"/>
    <property type="molecule type" value="Genomic_DNA"/>
</dbReference>
<gene>
    <name evidence="3" type="primary">yidD</name>
    <name evidence="3" type="ORF">FE374_18985</name>
</gene>
<dbReference type="AlphaFoldDB" id="A0A5B8CAX5"/>
<dbReference type="NCBIfam" id="TIGR00278">
    <property type="entry name" value="membrane protein insertion efficiency factor YidD"/>
    <property type="match status" value="1"/>
</dbReference>
<evidence type="ECO:0000313" key="4">
    <source>
        <dbReference type="Proteomes" id="UP000314616"/>
    </source>
</evidence>
<feature type="region of interest" description="Disordered" evidence="2">
    <location>
        <begin position="93"/>
        <end position="118"/>
    </location>
</feature>
<dbReference type="RefSeq" id="WP_139931134.1">
    <property type="nucleotide sequence ID" value="NZ_CP040915.1"/>
</dbReference>
<keyword evidence="1" id="KW-0472">Membrane</keyword>
<evidence type="ECO:0000313" key="3">
    <source>
        <dbReference type="EMBL" id="QDC26412.1"/>
    </source>
</evidence>
<proteinExistence type="inferred from homology"/>
<name>A0A5B8CAX5_9MICO</name>
<comment type="function">
    <text evidence="1">Could be involved in insertion of integral membrane proteins into the membrane.</text>
</comment>
<keyword evidence="1" id="KW-1003">Cell membrane</keyword>